<dbReference type="Pfam" id="PF13439">
    <property type="entry name" value="Glyco_transf_4"/>
    <property type="match status" value="1"/>
</dbReference>
<accession>A0A1T4WGR2</accession>
<dbReference type="InterPro" id="IPR028098">
    <property type="entry name" value="Glyco_trans_4-like_N"/>
</dbReference>
<dbReference type="Pfam" id="PF00534">
    <property type="entry name" value="Glycos_transf_1"/>
    <property type="match status" value="1"/>
</dbReference>
<dbReference type="GO" id="GO:0009103">
    <property type="term" value="P:lipopolysaccharide biosynthetic process"/>
    <property type="evidence" value="ECO:0007669"/>
    <property type="project" value="TreeGrafter"/>
</dbReference>
<dbReference type="EMBL" id="FUYH01000001">
    <property type="protein sequence ID" value="SKA76359.1"/>
    <property type="molecule type" value="Genomic_DNA"/>
</dbReference>
<reference evidence="5" key="1">
    <citation type="submission" date="2017-02" db="EMBL/GenBank/DDBJ databases">
        <authorList>
            <person name="Varghese N."/>
            <person name="Submissions S."/>
        </authorList>
    </citation>
    <scope>NUCLEOTIDE SEQUENCE [LARGE SCALE GENOMIC DNA]</scope>
    <source>
        <strain evidence="5">USBA 833</strain>
    </source>
</reference>
<gene>
    <name evidence="4" type="ORF">SAMN05443428_101181</name>
</gene>
<dbReference type="SUPFAM" id="SSF53756">
    <property type="entry name" value="UDP-Glycosyltransferase/glycogen phosphorylase"/>
    <property type="match status" value="1"/>
</dbReference>
<dbReference type="Proteomes" id="UP000190105">
    <property type="component" value="Unassembled WGS sequence"/>
</dbReference>
<proteinExistence type="predicted"/>
<dbReference type="STRING" id="1147123.SAMN05443428_101181"/>
<name>A0A1T4WGR2_9CLOT</name>
<keyword evidence="1 4" id="KW-0808">Transferase</keyword>
<organism evidence="4 5">
    <name type="scientific">Caloramator quimbayensis</name>
    <dbReference type="NCBI Taxonomy" id="1147123"/>
    <lineage>
        <taxon>Bacteria</taxon>
        <taxon>Bacillati</taxon>
        <taxon>Bacillota</taxon>
        <taxon>Clostridia</taxon>
        <taxon>Eubacteriales</taxon>
        <taxon>Clostridiaceae</taxon>
        <taxon>Caloramator</taxon>
    </lineage>
</organism>
<protein>
    <submittedName>
        <fullName evidence="4">Glycosyltransferase involved in cell wall bisynthesis</fullName>
    </submittedName>
</protein>
<dbReference type="OrthoDB" id="9797829at2"/>
<keyword evidence="5" id="KW-1185">Reference proteome</keyword>
<dbReference type="CDD" id="cd03809">
    <property type="entry name" value="GT4_MtfB-like"/>
    <property type="match status" value="1"/>
</dbReference>
<evidence type="ECO:0000256" key="1">
    <source>
        <dbReference type="ARBA" id="ARBA00022679"/>
    </source>
</evidence>
<dbReference type="AlphaFoldDB" id="A0A1T4WGR2"/>
<evidence type="ECO:0000313" key="4">
    <source>
        <dbReference type="EMBL" id="SKA76359.1"/>
    </source>
</evidence>
<dbReference type="PANTHER" id="PTHR46401:SF2">
    <property type="entry name" value="GLYCOSYLTRANSFERASE WBBK-RELATED"/>
    <property type="match status" value="1"/>
</dbReference>
<dbReference type="GO" id="GO:0016757">
    <property type="term" value="F:glycosyltransferase activity"/>
    <property type="evidence" value="ECO:0007669"/>
    <property type="project" value="InterPro"/>
</dbReference>
<feature type="domain" description="Glycosyl transferase family 1" evidence="2">
    <location>
        <begin position="187"/>
        <end position="345"/>
    </location>
</feature>
<sequence>MNIGIDARAARWYRGTGIGTYTYQLIYNINLMDKINRYLLFLPDENVSDLNPGDNIDIKLISEDRKENFWEEIDIPNILTDTGIDVYHVPQNGIGLPKIKSCPFVITLHDVIPYRMPETVGPQYYEIYMREIPTIIPLCDAIITVSEYSKEDIAKALSYPKEKIFVTHLAAEDIYYPRNKKLCKDYIKEKYGIDDKFILYVGGFSPRKNIKGLIQAFSIIKPKLDEKIKLVILGKKGRSYYDYRDLAYSLGLKEDVIFTGYVPVEDLPYFYNASHIFCYPSFYEGFGLPPLEAMACGIPTIASNVTSIPEVLQEDALYINPKDADDIAEKLLMLINDSTLYTELTLKALKRSSMFSWKKTAVETIEVLYKTAKI</sequence>
<dbReference type="PANTHER" id="PTHR46401">
    <property type="entry name" value="GLYCOSYLTRANSFERASE WBBK-RELATED"/>
    <property type="match status" value="1"/>
</dbReference>
<evidence type="ECO:0000259" key="3">
    <source>
        <dbReference type="Pfam" id="PF13439"/>
    </source>
</evidence>
<dbReference type="FunFam" id="3.40.50.2000:FF:000119">
    <property type="entry name" value="Glycosyl transferase group 1"/>
    <property type="match status" value="1"/>
</dbReference>
<dbReference type="RefSeq" id="WP_078695215.1">
    <property type="nucleotide sequence ID" value="NZ_FUYH01000001.1"/>
</dbReference>
<dbReference type="Gene3D" id="3.40.50.2000">
    <property type="entry name" value="Glycogen Phosphorylase B"/>
    <property type="match status" value="2"/>
</dbReference>
<feature type="domain" description="Glycosyltransferase subfamily 4-like N-terminal" evidence="3">
    <location>
        <begin position="64"/>
        <end position="168"/>
    </location>
</feature>
<dbReference type="InterPro" id="IPR001296">
    <property type="entry name" value="Glyco_trans_1"/>
</dbReference>
<evidence type="ECO:0000259" key="2">
    <source>
        <dbReference type="Pfam" id="PF00534"/>
    </source>
</evidence>
<evidence type="ECO:0000313" key="5">
    <source>
        <dbReference type="Proteomes" id="UP000190105"/>
    </source>
</evidence>